<dbReference type="PANTHER" id="PTHR46101">
    <property type="match status" value="1"/>
</dbReference>
<dbReference type="InterPro" id="IPR002129">
    <property type="entry name" value="PyrdxlP-dep_de-COase"/>
</dbReference>
<protein>
    <submittedName>
        <fullName evidence="7">Histidine decarboxylase</fullName>
        <ecNumber evidence="7">4.1.1.22</ecNumber>
    </submittedName>
</protein>
<dbReference type="NCBIfam" id="NF002748">
    <property type="entry name" value="PRK02769.1"/>
    <property type="match status" value="1"/>
</dbReference>
<evidence type="ECO:0000256" key="2">
    <source>
        <dbReference type="ARBA" id="ARBA00009533"/>
    </source>
</evidence>
<dbReference type="Gene3D" id="3.90.1150.10">
    <property type="entry name" value="Aspartate Aminotransferase, domain 1"/>
    <property type="match status" value="1"/>
</dbReference>
<sequence length="384" mass="43650">MNTQTLSVQDLARLDELQKNIENARDNFLGYPVSKDFDYSEIAHFLQYPINNLGDPFEDGTYKVQTHELEKEVVAFFAKLFRANPNDYWGYVTNGGSESNLYGLYLARELFSNAMVYYSETTHYSVKKNIQLLNIPSIVIRSQPNGEIDYEDFENTVRLNRHKPAIVLATFGTTMKEAKDDVSRLRAILRNLAIQDCYIHCDAALSGTYGAFMEPRLPFDFFDGADSISISGHKFIGSPIPCGVIITKRSNRDRISKGVSYIGSLDTTITGSRNGHSPLFLWYALKKMNVEGLRNRYLKSLEVAEYCEMRLRAIGVAAWRNPNALTVVFPKTSAEIKLKWQLATEGDIAHIICMPNVTKEQIDNFIEDMEKSVLVEEDAFEFSF</sequence>
<comment type="similarity">
    <text evidence="2 6">Belongs to the group II decarboxylase family.</text>
</comment>
<organism evidence="7 8">
    <name type="scientific">Flavobacterium chuncheonense</name>
    <dbReference type="NCBI Taxonomy" id="2026653"/>
    <lineage>
        <taxon>Bacteria</taxon>
        <taxon>Pseudomonadati</taxon>
        <taxon>Bacteroidota</taxon>
        <taxon>Flavobacteriia</taxon>
        <taxon>Flavobacteriales</taxon>
        <taxon>Flavobacteriaceae</taxon>
        <taxon>Flavobacterium</taxon>
    </lineage>
</organism>
<evidence type="ECO:0000256" key="3">
    <source>
        <dbReference type="ARBA" id="ARBA00022793"/>
    </source>
</evidence>
<dbReference type="PROSITE" id="PS00392">
    <property type="entry name" value="DDC_GAD_HDC_YDC"/>
    <property type="match status" value="1"/>
</dbReference>
<dbReference type="InterPro" id="IPR015421">
    <property type="entry name" value="PyrdxlP-dep_Trfase_major"/>
</dbReference>
<dbReference type="Pfam" id="PF00282">
    <property type="entry name" value="Pyridoxal_deC"/>
    <property type="match status" value="1"/>
</dbReference>
<evidence type="ECO:0000256" key="6">
    <source>
        <dbReference type="RuleBase" id="RU000382"/>
    </source>
</evidence>
<comment type="caution">
    <text evidence="7">The sequence shown here is derived from an EMBL/GenBank/DDBJ whole genome shotgun (WGS) entry which is preliminary data.</text>
</comment>
<comment type="cofactor">
    <cofactor evidence="1 6">
        <name>pyridoxal 5'-phosphate</name>
        <dbReference type="ChEBI" id="CHEBI:597326"/>
    </cofactor>
</comment>
<dbReference type="EMBL" id="JBHUPC010000010">
    <property type="protein sequence ID" value="MFD2890814.1"/>
    <property type="molecule type" value="Genomic_DNA"/>
</dbReference>
<evidence type="ECO:0000256" key="4">
    <source>
        <dbReference type="ARBA" id="ARBA00022898"/>
    </source>
</evidence>
<evidence type="ECO:0000256" key="5">
    <source>
        <dbReference type="ARBA" id="ARBA00023239"/>
    </source>
</evidence>
<dbReference type="InterPro" id="IPR015424">
    <property type="entry name" value="PyrdxlP-dep_Trfase"/>
</dbReference>
<gene>
    <name evidence="7" type="ORF">ACFS5J_02170</name>
</gene>
<dbReference type="RefSeq" id="WP_379810319.1">
    <property type="nucleotide sequence ID" value="NZ_JBHUPC010000010.1"/>
</dbReference>
<accession>A0ABW5YK81</accession>
<dbReference type="InterPro" id="IPR015422">
    <property type="entry name" value="PyrdxlP-dep_Trfase_small"/>
</dbReference>
<keyword evidence="5 6" id="KW-0456">Lyase</keyword>
<name>A0ABW5YK81_9FLAO</name>
<dbReference type="GO" id="GO:0004398">
    <property type="term" value="F:histidine decarboxylase activity"/>
    <property type="evidence" value="ECO:0007669"/>
    <property type="project" value="UniProtKB-EC"/>
</dbReference>
<reference evidence="8" key="1">
    <citation type="journal article" date="2019" name="Int. J. Syst. Evol. Microbiol.">
        <title>The Global Catalogue of Microorganisms (GCM) 10K type strain sequencing project: providing services to taxonomists for standard genome sequencing and annotation.</title>
        <authorList>
            <consortium name="The Broad Institute Genomics Platform"/>
            <consortium name="The Broad Institute Genome Sequencing Center for Infectious Disease"/>
            <person name="Wu L."/>
            <person name="Ma J."/>
        </authorList>
    </citation>
    <scope>NUCLEOTIDE SEQUENCE [LARGE SCALE GENOMIC DNA]</scope>
    <source>
        <strain evidence="8">KCTC 22671</strain>
    </source>
</reference>
<keyword evidence="3" id="KW-0210">Decarboxylase</keyword>
<proteinExistence type="inferred from homology"/>
<dbReference type="InterPro" id="IPR021115">
    <property type="entry name" value="Pyridoxal-P_BS"/>
</dbReference>
<dbReference type="PANTHER" id="PTHR46101:SF2">
    <property type="entry name" value="SERINE DECARBOXYLASE"/>
    <property type="match status" value="1"/>
</dbReference>
<dbReference type="InterPro" id="IPR051151">
    <property type="entry name" value="Group_II_Decarboxylase"/>
</dbReference>
<keyword evidence="4 6" id="KW-0663">Pyridoxal phosphate</keyword>
<dbReference type="EC" id="4.1.1.22" evidence="7"/>
<evidence type="ECO:0000313" key="7">
    <source>
        <dbReference type="EMBL" id="MFD2890814.1"/>
    </source>
</evidence>
<evidence type="ECO:0000313" key="8">
    <source>
        <dbReference type="Proteomes" id="UP001597534"/>
    </source>
</evidence>
<dbReference type="Proteomes" id="UP001597534">
    <property type="component" value="Unassembled WGS sequence"/>
</dbReference>
<dbReference type="Gene3D" id="3.40.640.10">
    <property type="entry name" value="Type I PLP-dependent aspartate aminotransferase-like (Major domain)"/>
    <property type="match status" value="1"/>
</dbReference>
<dbReference type="SUPFAM" id="SSF53383">
    <property type="entry name" value="PLP-dependent transferases"/>
    <property type="match status" value="1"/>
</dbReference>
<evidence type="ECO:0000256" key="1">
    <source>
        <dbReference type="ARBA" id="ARBA00001933"/>
    </source>
</evidence>
<keyword evidence="8" id="KW-1185">Reference proteome</keyword>